<feature type="transmembrane region" description="Helical" evidence="7">
    <location>
        <begin position="177"/>
        <end position="198"/>
    </location>
</feature>
<organism evidence="10 11">
    <name type="scientific">Mycolicibacterium rhodesiae</name>
    <name type="common">Mycobacterium rhodesiae</name>
    <dbReference type="NCBI Taxonomy" id="36814"/>
    <lineage>
        <taxon>Bacteria</taxon>
        <taxon>Bacillati</taxon>
        <taxon>Actinomycetota</taxon>
        <taxon>Actinomycetes</taxon>
        <taxon>Mycobacteriales</taxon>
        <taxon>Mycobacteriaceae</taxon>
        <taxon>Mycolicibacterium</taxon>
    </lineage>
</organism>
<gene>
    <name evidence="10" type="ORF">BST42_06005</name>
</gene>
<dbReference type="SMART" id="SM00304">
    <property type="entry name" value="HAMP"/>
    <property type="match status" value="1"/>
</dbReference>
<dbReference type="Gene3D" id="3.30.70.1230">
    <property type="entry name" value="Nucleotide cyclase"/>
    <property type="match status" value="1"/>
</dbReference>
<dbReference type="PANTHER" id="PTHR43081">
    <property type="entry name" value="ADENYLATE CYCLASE, TERMINAL-DIFFERENTIATION SPECIFIC-RELATED"/>
    <property type="match status" value="1"/>
</dbReference>
<feature type="transmembrane region" description="Helical" evidence="7">
    <location>
        <begin position="51"/>
        <end position="72"/>
    </location>
</feature>
<dbReference type="PROSITE" id="PS50885">
    <property type="entry name" value="HAMP"/>
    <property type="match status" value="1"/>
</dbReference>
<dbReference type="CDD" id="cd07302">
    <property type="entry name" value="CHD"/>
    <property type="match status" value="1"/>
</dbReference>
<evidence type="ECO:0000256" key="4">
    <source>
        <dbReference type="ARBA" id="ARBA00022692"/>
    </source>
</evidence>
<name>A0A1X0J281_MYCRH</name>
<dbReference type="GO" id="GO:0005886">
    <property type="term" value="C:plasma membrane"/>
    <property type="evidence" value="ECO:0007669"/>
    <property type="project" value="UniProtKB-SubCell"/>
</dbReference>
<feature type="transmembrane region" description="Helical" evidence="7">
    <location>
        <begin position="12"/>
        <end position="31"/>
    </location>
</feature>
<evidence type="ECO:0000256" key="1">
    <source>
        <dbReference type="ARBA" id="ARBA00004651"/>
    </source>
</evidence>
<dbReference type="AlphaFoldDB" id="A0A1X0J281"/>
<dbReference type="GO" id="GO:0006171">
    <property type="term" value="P:cAMP biosynthetic process"/>
    <property type="evidence" value="ECO:0007669"/>
    <property type="project" value="TreeGrafter"/>
</dbReference>
<evidence type="ECO:0000256" key="3">
    <source>
        <dbReference type="ARBA" id="ARBA00022475"/>
    </source>
</evidence>
<comment type="similarity">
    <text evidence="2">Belongs to the adenylyl cyclase class-3 family.</text>
</comment>
<evidence type="ECO:0000259" key="9">
    <source>
        <dbReference type="PROSITE" id="PS50885"/>
    </source>
</evidence>
<keyword evidence="3" id="KW-1003">Cell membrane</keyword>
<dbReference type="InterPro" id="IPR003660">
    <property type="entry name" value="HAMP_dom"/>
</dbReference>
<protein>
    <submittedName>
        <fullName evidence="10">Adenylate/guanylate cyclase domain-containing protein</fullName>
    </submittedName>
</protein>
<dbReference type="InterPro" id="IPR050697">
    <property type="entry name" value="Adenylyl/Guanylyl_Cyclase_3/4"/>
</dbReference>
<dbReference type="GO" id="GO:0035556">
    <property type="term" value="P:intracellular signal transduction"/>
    <property type="evidence" value="ECO:0007669"/>
    <property type="project" value="InterPro"/>
</dbReference>
<evidence type="ECO:0000256" key="6">
    <source>
        <dbReference type="ARBA" id="ARBA00023136"/>
    </source>
</evidence>
<keyword evidence="5 7" id="KW-1133">Transmembrane helix</keyword>
<comment type="caution">
    <text evidence="10">The sequence shown here is derived from an EMBL/GenBank/DDBJ whole genome shotgun (WGS) entry which is preliminary data.</text>
</comment>
<feature type="domain" description="Guanylate cyclase" evidence="8">
    <location>
        <begin position="319"/>
        <end position="442"/>
    </location>
</feature>
<feature type="domain" description="HAMP" evidence="9">
    <location>
        <begin position="235"/>
        <end position="287"/>
    </location>
</feature>
<keyword evidence="6 7" id="KW-0472">Membrane</keyword>
<dbReference type="PROSITE" id="PS50125">
    <property type="entry name" value="GUANYLATE_CYCLASE_2"/>
    <property type="match status" value="1"/>
</dbReference>
<dbReference type="PANTHER" id="PTHR43081:SF17">
    <property type="entry name" value="BLL5647 PROTEIN"/>
    <property type="match status" value="1"/>
</dbReference>
<dbReference type="CDD" id="cd06225">
    <property type="entry name" value="HAMP"/>
    <property type="match status" value="1"/>
</dbReference>
<comment type="subcellular location">
    <subcellularLocation>
        <location evidence="1">Cell membrane</location>
        <topology evidence="1">Multi-pass membrane protein</topology>
    </subcellularLocation>
</comment>
<feature type="transmembrane region" description="Helical" evidence="7">
    <location>
        <begin position="102"/>
        <end position="119"/>
    </location>
</feature>
<evidence type="ECO:0000256" key="5">
    <source>
        <dbReference type="ARBA" id="ARBA00022989"/>
    </source>
</evidence>
<dbReference type="SUPFAM" id="SSF158472">
    <property type="entry name" value="HAMP domain-like"/>
    <property type="match status" value="1"/>
</dbReference>
<keyword evidence="4 7" id="KW-0812">Transmembrane</keyword>
<evidence type="ECO:0000256" key="7">
    <source>
        <dbReference type="SAM" id="Phobius"/>
    </source>
</evidence>
<dbReference type="SUPFAM" id="SSF55073">
    <property type="entry name" value="Nucleotide cyclase"/>
    <property type="match status" value="1"/>
</dbReference>
<dbReference type="GO" id="GO:0004016">
    <property type="term" value="F:adenylate cyclase activity"/>
    <property type="evidence" value="ECO:0007669"/>
    <property type="project" value="UniProtKB-ARBA"/>
</dbReference>
<dbReference type="InterPro" id="IPR029787">
    <property type="entry name" value="Nucleotide_cyclase"/>
</dbReference>
<evidence type="ECO:0000259" key="8">
    <source>
        <dbReference type="PROSITE" id="PS50125"/>
    </source>
</evidence>
<dbReference type="Proteomes" id="UP000192534">
    <property type="component" value="Unassembled WGS sequence"/>
</dbReference>
<dbReference type="RefSeq" id="WP_083117644.1">
    <property type="nucleotide sequence ID" value="NZ_JACKUO010000022.1"/>
</dbReference>
<evidence type="ECO:0000256" key="2">
    <source>
        <dbReference type="ARBA" id="ARBA00005381"/>
    </source>
</evidence>
<sequence>MTTASRWKVRYASALVLAQMLAAVELTALVLPLRHDLVDAAETVFGTDTLIASLILSVLGFASTIAYAALVVDRKLRWFTAGEQPDAVDLLFVRRFLRNQSAFLAAIWMVSGTALFVVNRDGGAVAGWLIGMSVLLGATTSTGAALLFIQRPMRPITAAATVNLTGRDTAPGVLSRLLLMWLMSSALPTIGIAVVVIMRSNGWIIQKSASLEIPVIVLAVISIFVGLRGMAIVAVSISDPVHDLVAAMAEVERGNMTTAVDVYERSEIGRLQSGFNRMVAGLAERDRLRDLFGRHVGTDVAIRAVSDADTLTGEVREAAVLFVDLVGSTQLAQSSSPAEVAGVLNDFFQIVVDSVDERHGLINKFQGDAVLAVFGAPLPSARAASDALATARALTVALRRLPVVDFGIGVSAGRVFAGNIGAEHRYEYTVIGDPVNEAARLADRAKTTGERALCSDVALAEADQAERAHWVEYASEVLRGRFEPTRMSAPAA</sequence>
<reference evidence="10 11" key="1">
    <citation type="submission" date="2016-12" db="EMBL/GenBank/DDBJ databases">
        <title>The new phylogeny of genus Mycobacterium.</title>
        <authorList>
            <person name="Tortoli E."/>
            <person name="Trovato A."/>
            <person name="Cirillo D.M."/>
        </authorList>
    </citation>
    <scope>NUCLEOTIDE SEQUENCE [LARGE SCALE GENOMIC DNA]</scope>
    <source>
        <strain evidence="10 11">DSM 44223</strain>
    </source>
</reference>
<dbReference type="Gene3D" id="6.10.340.10">
    <property type="match status" value="1"/>
</dbReference>
<dbReference type="SMART" id="SM00044">
    <property type="entry name" value="CYCc"/>
    <property type="match status" value="1"/>
</dbReference>
<evidence type="ECO:0000313" key="11">
    <source>
        <dbReference type="Proteomes" id="UP000192534"/>
    </source>
</evidence>
<dbReference type="InterPro" id="IPR001054">
    <property type="entry name" value="A/G_cyclase"/>
</dbReference>
<feature type="transmembrane region" description="Helical" evidence="7">
    <location>
        <begin position="213"/>
        <end position="235"/>
    </location>
</feature>
<keyword evidence="11" id="KW-1185">Reference proteome</keyword>
<dbReference type="OrthoDB" id="368920at2"/>
<dbReference type="EMBL" id="MVIH01000002">
    <property type="protein sequence ID" value="ORB55941.1"/>
    <property type="molecule type" value="Genomic_DNA"/>
</dbReference>
<feature type="transmembrane region" description="Helical" evidence="7">
    <location>
        <begin position="125"/>
        <end position="149"/>
    </location>
</feature>
<proteinExistence type="inferred from homology"/>
<dbReference type="Pfam" id="PF00672">
    <property type="entry name" value="HAMP"/>
    <property type="match status" value="1"/>
</dbReference>
<accession>A0A1X0J281</accession>
<evidence type="ECO:0000313" key="10">
    <source>
        <dbReference type="EMBL" id="ORB55941.1"/>
    </source>
</evidence>
<dbReference type="Pfam" id="PF00211">
    <property type="entry name" value="Guanylate_cyc"/>
    <property type="match status" value="1"/>
</dbReference>